<evidence type="ECO:0000256" key="1">
    <source>
        <dbReference type="SAM" id="SignalP"/>
    </source>
</evidence>
<sequence length="114" mass="12731">MQIFKQVCQPLSRWLMAAVLGVLVWFQAAPAQAASSDGFVDPNGKDVTAIAKCLPQQLTEGDLQRALGEFGNDYLERVFDLKDNYSEYEISQAEEEFQSCLERQGITPVVKQNS</sequence>
<feature type="chain" id="PRO_5047070438" description="Secreted protein" evidence="1">
    <location>
        <begin position="34"/>
        <end position="114"/>
    </location>
</feature>
<reference evidence="2 3" key="1">
    <citation type="submission" date="2024-10" db="EMBL/GenBank/DDBJ databases">
        <authorList>
            <person name="Ratan Roy A."/>
            <person name="Morales Sandoval P.H."/>
            <person name="De Los Santos Villalobos S."/>
            <person name="Chakraborty S."/>
            <person name="Mukherjee J."/>
        </authorList>
    </citation>
    <scope>NUCLEOTIDE SEQUENCE [LARGE SCALE GENOMIC DNA]</scope>
    <source>
        <strain evidence="2 3">S1</strain>
    </source>
</reference>
<name>A0ABW6II85_9CYAN</name>
<organism evidence="2 3">
    <name type="scientific">Almyronema epifaneia S1</name>
    <dbReference type="NCBI Taxonomy" id="2991925"/>
    <lineage>
        <taxon>Bacteria</taxon>
        <taxon>Bacillati</taxon>
        <taxon>Cyanobacteriota</taxon>
        <taxon>Cyanophyceae</taxon>
        <taxon>Nodosilineales</taxon>
        <taxon>Nodosilineaceae</taxon>
        <taxon>Almyronema</taxon>
        <taxon>Almyronema epifaneia</taxon>
    </lineage>
</organism>
<evidence type="ECO:0000313" key="2">
    <source>
        <dbReference type="EMBL" id="MFE4107562.1"/>
    </source>
</evidence>
<evidence type="ECO:0008006" key="4">
    <source>
        <dbReference type="Google" id="ProtNLM"/>
    </source>
</evidence>
<feature type="signal peptide" evidence="1">
    <location>
        <begin position="1"/>
        <end position="33"/>
    </location>
</feature>
<dbReference type="EMBL" id="JBHZOL010000088">
    <property type="protein sequence ID" value="MFE4107562.1"/>
    <property type="molecule type" value="Genomic_DNA"/>
</dbReference>
<dbReference type="RefSeq" id="WP_377966396.1">
    <property type="nucleotide sequence ID" value="NZ_JBHZOL010000088.1"/>
</dbReference>
<evidence type="ECO:0000313" key="3">
    <source>
        <dbReference type="Proteomes" id="UP001600165"/>
    </source>
</evidence>
<proteinExistence type="predicted"/>
<protein>
    <recommendedName>
        <fullName evidence="4">Secreted protein</fullName>
    </recommendedName>
</protein>
<gene>
    <name evidence="2" type="ORF">ACFVKH_14815</name>
</gene>
<keyword evidence="1" id="KW-0732">Signal</keyword>
<comment type="caution">
    <text evidence="2">The sequence shown here is derived from an EMBL/GenBank/DDBJ whole genome shotgun (WGS) entry which is preliminary data.</text>
</comment>
<dbReference type="Proteomes" id="UP001600165">
    <property type="component" value="Unassembled WGS sequence"/>
</dbReference>
<keyword evidence="3" id="KW-1185">Reference proteome</keyword>
<accession>A0ABW6II85</accession>